<accession>A0A399EH62</accession>
<sequence>MPLPEQVRAFVMAAHGDLETVCRLLEEEPGLLHQAHQWRPGDLEP</sequence>
<dbReference type="RefSeq" id="WP_182482558.1">
    <property type="nucleotide sequence ID" value="NZ_QWKZ01000094.1"/>
</dbReference>
<organism evidence="1 2">
    <name type="scientific">Meiothermus luteus</name>
    <dbReference type="NCBI Taxonomy" id="2026184"/>
    <lineage>
        <taxon>Bacteria</taxon>
        <taxon>Thermotogati</taxon>
        <taxon>Deinococcota</taxon>
        <taxon>Deinococci</taxon>
        <taxon>Thermales</taxon>
        <taxon>Thermaceae</taxon>
        <taxon>Meiothermus</taxon>
    </lineage>
</organism>
<evidence type="ECO:0000313" key="1">
    <source>
        <dbReference type="EMBL" id="RIH82893.1"/>
    </source>
</evidence>
<evidence type="ECO:0000313" key="2">
    <source>
        <dbReference type="Proteomes" id="UP000265800"/>
    </source>
</evidence>
<reference evidence="1 2" key="1">
    <citation type="submission" date="2018-08" db="EMBL/GenBank/DDBJ databases">
        <title>Meiothermus luteus KCTC 52599 genome sequencing project.</title>
        <authorList>
            <person name="Da Costa M.S."/>
            <person name="Albuquerque L."/>
            <person name="Raposo P."/>
            <person name="Froufe H.J.C."/>
            <person name="Barroso C.S."/>
            <person name="Egas C."/>
        </authorList>
    </citation>
    <scope>NUCLEOTIDE SEQUENCE [LARGE SCALE GENOMIC DNA]</scope>
    <source>
        <strain evidence="1 2">KCTC 52599</strain>
    </source>
</reference>
<dbReference type="EMBL" id="QWKZ01000094">
    <property type="protein sequence ID" value="RIH82893.1"/>
    <property type="molecule type" value="Genomic_DNA"/>
</dbReference>
<keyword evidence="2" id="KW-1185">Reference proteome</keyword>
<proteinExistence type="predicted"/>
<dbReference type="Proteomes" id="UP000265800">
    <property type="component" value="Unassembled WGS sequence"/>
</dbReference>
<evidence type="ECO:0008006" key="3">
    <source>
        <dbReference type="Google" id="ProtNLM"/>
    </source>
</evidence>
<protein>
    <recommendedName>
        <fullName evidence="3">Ankyrin repeats (3 copies)</fullName>
    </recommendedName>
</protein>
<dbReference type="AlphaFoldDB" id="A0A399EH62"/>
<comment type="caution">
    <text evidence="1">The sequence shown here is derived from an EMBL/GenBank/DDBJ whole genome shotgun (WGS) entry which is preliminary data.</text>
</comment>
<name>A0A399EH62_9DEIN</name>
<gene>
    <name evidence="1" type="ORF">Mlute_02351</name>
</gene>